<name>A0A0E9VCS7_ANGAN</name>
<accession>A0A0E9VCS7</accession>
<dbReference type="AlphaFoldDB" id="A0A0E9VCS7"/>
<dbReference type="EMBL" id="GBXM01033554">
    <property type="protein sequence ID" value="JAH75023.1"/>
    <property type="molecule type" value="Transcribed_RNA"/>
</dbReference>
<reference evidence="1" key="1">
    <citation type="submission" date="2014-11" db="EMBL/GenBank/DDBJ databases">
        <authorList>
            <person name="Amaro Gonzalez C."/>
        </authorList>
    </citation>
    <scope>NUCLEOTIDE SEQUENCE</scope>
</reference>
<protein>
    <submittedName>
        <fullName evidence="1">Uncharacterized protein</fullName>
    </submittedName>
</protein>
<reference evidence="1" key="2">
    <citation type="journal article" date="2015" name="Fish Shellfish Immunol.">
        <title>Early steps in the European eel (Anguilla anguilla)-Vibrio vulnificus interaction in the gills: Role of the RtxA13 toxin.</title>
        <authorList>
            <person name="Callol A."/>
            <person name="Pajuelo D."/>
            <person name="Ebbesson L."/>
            <person name="Teles M."/>
            <person name="MacKenzie S."/>
            <person name="Amaro C."/>
        </authorList>
    </citation>
    <scope>NUCLEOTIDE SEQUENCE</scope>
</reference>
<proteinExistence type="predicted"/>
<organism evidence="1">
    <name type="scientific">Anguilla anguilla</name>
    <name type="common">European freshwater eel</name>
    <name type="synonym">Muraena anguilla</name>
    <dbReference type="NCBI Taxonomy" id="7936"/>
    <lineage>
        <taxon>Eukaryota</taxon>
        <taxon>Metazoa</taxon>
        <taxon>Chordata</taxon>
        <taxon>Craniata</taxon>
        <taxon>Vertebrata</taxon>
        <taxon>Euteleostomi</taxon>
        <taxon>Actinopterygii</taxon>
        <taxon>Neopterygii</taxon>
        <taxon>Teleostei</taxon>
        <taxon>Anguilliformes</taxon>
        <taxon>Anguillidae</taxon>
        <taxon>Anguilla</taxon>
    </lineage>
</organism>
<sequence length="77" mass="8539">MKTQRYTACAGFTGNGFNSCCVFAVFIARHGHRTNCNHLYRIRLTAGNGSAGNVHGFVRALVNQSEISKEPFCLRFL</sequence>
<evidence type="ECO:0000313" key="1">
    <source>
        <dbReference type="EMBL" id="JAH75023.1"/>
    </source>
</evidence>